<protein>
    <recommendedName>
        <fullName evidence="1">MPN domain-containing protein</fullName>
    </recommendedName>
</protein>
<proteinExistence type="predicted"/>
<evidence type="ECO:0000313" key="2">
    <source>
        <dbReference type="EMBL" id="GAB1224185.1"/>
    </source>
</evidence>
<dbReference type="InterPro" id="IPR037518">
    <property type="entry name" value="MPN"/>
</dbReference>
<dbReference type="SUPFAM" id="SSF102712">
    <property type="entry name" value="JAB1/MPN domain"/>
    <property type="match status" value="1"/>
</dbReference>
<dbReference type="Pfam" id="PF01398">
    <property type="entry name" value="JAB"/>
    <property type="match status" value="1"/>
</dbReference>
<comment type="caution">
    <text evidence="2">The sequence shown here is derived from an EMBL/GenBank/DDBJ whole genome shotgun (WGS) entry which is preliminary data.</text>
</comment>
<keyword evidence="3" id="KW-1185">Reference proteome</keyword>
<dbReference type="Proteomes" id="UP001628156">
    <property type="component" value="Unassembled WGS sequence"/>
</dbReference>
<dbReference type="PANTHER" id="PTHR10410">
    <property type="entry name" value="EUKARYOTIC TRANSLATION INITIATION FACTOR 3 -RELATED"/>
    <property type="match status" value="1"/>
</dbReference>
<sequence length="318" mass="36523">MGEEAAYKEWEKVNGVKYIEEDKLLEWNDSEREQIFKDRPWKKDPYYFKKCYVSSVALLKMVMHAKQGEPLEIMGILIGQTKGDSFVITDVVSLPVEGTETRVNASADCDAYMLQYGEYKNSTGFKEPFCGWYHSHPSYKCWLSGIDVATEKLHQSINDPWIAIVVDPVTTSTNGKIEIGAFRTFPEGFKPQQKAEMKKVLPSEKIADFGSYYDSYYSIKVELFKTKLDDQVLRLLWHEYWINTLAATAIISSRDIMDEKIIDLYDKFTAELKNNKSNVVDACGAILDDAKEIQMIYERGIKSLDLKNILFNQKVTGK</sequence>
<gene>
    <name evidence="2" type="ORF">ENUP19_0180G0004</name>
</gene>
<dbReference type="InterPro" id="IPR050242">
    <property type="entry name" value="JAMM_MPN+_peptidase_M67A"/>
</dbReference>
<feature type="domain" description="MPN" evidence="1">
    <location>
        <begin position="51"/>
        <end position="188"/>
    </location>
</feature>
<evidence type="ECO:0000313" key="3">
    <source>
        <dbReference type="Proteomes" id="UP001628156"/>
    </source>
</evidence>
<dbReference type="Gene3D" id="3.40.140.10">
    <property type="entry name" value="Cytidine Deaminase, domain 2"/>
    <property type="match status" value="1"/>
</dbReference>
<dbReference type="InterPro" id="IPR000555">
    <property type="entry name" value="JAMM/MPN+_dom"/>
</dbReference>
<organism evidence="2 3">
    <name type="scientific">Entamoeba nuttalli</name>
    <dbReference type="NCBI Taxonomy" id="412467"/>
    <lineage>
        <taxon>Eukaryota</taxon>
        <taxon>Amoebozoa</taxon>
        <taxon>Evosea</taxon>
        <taxon>Archamoebae</taxon>
        <taxon>Mastigamoebida</taxon>
        <taxon>Entamoebidae</taxon>
        <taxon>Entamoeba</taxon>
    </lineage>
</organism>
<name>A0ABQ0DMV0_9EUKA</name>
<dbReference type="PROSITE" id="PS50249">
    <property type="entry name" value="MPN"/>
    <property type="match status" value="1"/>
</dbReference>
<accession>A0ABQ0DMV0</accession>
<evidence type="ECO:0000259" key="1">
    <source>
        <dbReference type="PROSITE" id="PS50249"/>
    </source>
</evidence>
<dbReference type="SMART" id="SM00232">
    <property type="entry name" value="JAB_MPN"/>
    <property type="match status" value="1"/>
</dbReference>
<dbReference type="EMBL" id="BAAFRS010000180">
    <property type="protein sequence ID" value="GAB1224185.1"/>
    <property type="molecule type" value="Genomic_DNA"/>
</dbReference>
<dbReference type="CDD" id="cd08069">
    <property type="entry name" value="MPN_RPN11_CSN5"/>
    <property type="match status" value="1"/>
</dbReference>
<reference evidence="2 3" key="1">
    <citation type="journal article" date="2019" name="PLoS Negl. Trop. Dis.">
        <title>Whole genome sequencing of Entamoeba nuttalli reveals mammalian host-related molecular signatures and a novel octapeptide-repeat surface protein.</title>
        <authorList>
            <person name="Tanaka M."/>
            <person name="Makiuchi T."/>
            <person name="Komiyama T."/>
            <person name="Shiina T."/>
            <person name="Osaki K."/>
            <person name="Tachibana H."/>
        </authorList>
    </citation>
    <scope>NUCLEOTIDE SEQUENCE [LARGE SCALE GENOMIC DNA]</scope>
    <source>
        <strain evidence="2 3">P19-061405</strain>
    </source>
</reference>